<keyword evidence="2 8" id="KW-0963">Cytoplasm</keyword>
<dbReference type="InterPro" id="IPR001957">
    <property type="entry name" value="Chromosome_initiator_DnaA"/>
</dbReference>
<dbReference type="Pfam" id="PF00308">
    <property type="entry name" value="Bac_DnaA"/>
    <property type="match status" value="1"/>
</dbReference>
<evidence type="ECO:0000256" key="10">
    <source>
        <dbReference type="RuleBase" id="RU000577"/>
    </source>
</evidence>
<dbReference type="InterPro" id="IPR013159">
    <property type="entry name" value="DnaA_C"/>
</dbReference>
<feature type="region of interest" description="Domain III, AAA+ region" evidence="8">
    <location>
        <begin position="116"/>
        <end position="332"/>
    </location>
</feature>
<dbReference type="Pfam" id="PF11638">
    <property type="entry name" value="DnaA_N"/>
    <property type="match status" value="1"/>
</dbReference>
<evidence type="ECO:0000256" key="2">
    <source>
        <dbReference type="ARBA" id="ARBA00022490"/>
    </source>
</evidence>
<dbReference type="GO" id="GO:0005737">
    <property type="term" value="C:cytoplasm"/>
    <property type="evidence" value="ECO:0007669"/>
    <property type="project" value="UniProtKB-SubCell"/>
</dbReference>
<dbReference type="PANTHER" id="PTHR30050">
    <property type="entry name" value="CHROMOSOMAL REPLICATION INITIATOR PROTEIN DNAA"/>
    <property type="match status" value="1"/>
</dbReference>
<dbReference type="HAMAP" id="MF_00377">
    <property type="entry name" value="DnaA_bact"/>
    <property type="match status" value="1"/>
</dbReference>
<dbReference type="InterPro" id="IPR038454">
    <property type="entry name" value="DnaA_N_sf"/>
</dbReference>
<dbReference type="InterPro" id="IPR013317">
    <property type="entry name" value="DnaA_dom"/>
</dbReference>
<comment type="subunit">
    <text evidence="8">Oligomerizes as a right-handed, spiral filament on DNA at oriC.</text>
</comment>
<dbReference type="PRINTS" id="PR00051">
    <property type="entry name" value="DNAA"/>
</dbReference>
<dbReference type="EMBL" id="PEWP01000044">
    <property type="protein sequence ID" value="PIU46559.1"/>
    <property type="molecule type" value="Genomic_DNA"/>
</dbReference>
<dbReference type="GO" id="GO:0003688">
    <property type="term" value="F:DNA replication origin binding"/>
    <property type="evidence" value="ECO:0007669"/>
    <property type="project" value="UniProtKB-UniRule"/>
</dbReference>
<dbReference type="GO" id="GO:0008289">
    <property type="term" value="F:lipid binding"/>
    <property type="evidence" value="ECO:0007669"/>
    <property type="project" value="UniProtKB-KW"/>
</dbReference>
<keyword evidence="4 8" id="KW-0547">Nucleotide-binding</keyword>
<comment type="similarity">
    <text evidence="1 8 11">Belongs to the DnaA family.</text>
</comment>
<dbReference type="Gene3D" id="1.10.1750.10">
    <property type="match status" value="1"/>
</dbReference>
<protein>
    <recommendedName>
        <fullName evidence="8 9">Chromosomal replication initiator protein DnaA</fullName>
    </recommendedName>
</protein>
<feature type="binding site" evidence="8">
    <location>
        <position position="163"/>
    </location>
    <ligand>
        <name>ATP</name>
        <dbReference type="ChEBI" id="CHEBI:30616"/>
    </ligand>
</feature>
<evidence type="ECO:0000256" key="3">
    <source>
        <dbReference type="ARBA" id="ARBA00022705"/>
    </source>
</evidence>
<evidence type="ECO:0000256" key="7">
    <source>
        <dbReference type="ARBA" id="ARBA00023125"/>
    </source>
</evidence>
<evidence type="ECO:0000256" key="1">
    <source>
        <dbReference type="ARBA" id="ARBA00006583"/>
    </source>
</evidence>
<evidence type="ECO:0000313" key="15">
    <source>
        <dbReference type="Proteomes" id="UP000228777"/>
    </source>
</evidence>
<dbReference type="GO" id="GO:0006275">
    <property type="term" value="P:regulation of DNA replication"/>
    <property type="evidence" value="ECO:0007669"/>
    <property type="project" value="UniProtKB-UniRule"/>
</dbReference>
<comment type="caution">
    <text evidence="14">The sequence shown here is derived from an EMBL/GenBank/DDBJ whole genome shotgun (WGS) entry which is preliminary data.</text>
</comment>
<dbReference type="SUPFAM" id="SSF48295">
    <property type="entry name" value="TrpR-like"/>
    <property type="match status" value="1"/>
</dbReference>
<comment type="subcellular location">
    <subcellularLocation>
        <location evidence="8">Cytoplasm</location>
    </subcellularLocation>
</comment>
<keyword evidence="7 8" id="KW-0238">DNA-binding</keyword>
<dbReference type="InterPro" id="IPR003593">
    <property type="entry name" value="AAA+_ATPase"/>
</dbReference>
<dbReference type="SMART" id="SM00760">
    <property type="entry name" value="Bac_DnaA_C"/>
    <property type="match status" value="1"/>
</dbReference>
<keyword evidence="5 8" id="KW-0067">ATP-binding</keyword>
<dbReference type="Gene3D" id="3.30.300.180">
    <property type="match status" value="1"/>
</dbReference>
<dbReference type="NCBIfam" id="TIGR00362">
    <property type="entry name" value="DnaA"/>
    <property type="match status" value="1"/>
</dbReference>
<evidence type="ECO:0000256" key="6">
    <source>
        <dbReference type="ARBA" id="ARBA00023121"/>
    </source>
</evidence>
<dbReference type="SMART" id="SM00382">
    <property type="entry name" value="AAA"/>
    <property type="match status" value="1"/>
</dbReference>
<proteinExistence type="inferred from homology"/>
<dbReference type="Gene3D" id="3.40.50.300">
    <property type="entry name" value="P-loop containing nucleotide triphosphate hydrolases"/>
    <property type="match status" value="1"/>
</dbReference>
<evidence type="ECO:0000259" key="13">
    <source>
        <dbReference type="SMART" id="SM00760"/>
    </source>
</evidence>
<feature type="domain" description="Chromosomal replication initiator DnaA C-terminal" evidence="13">
    <location>
        <begin position="360"/>
        <end position="429"/>
    </location>
</feature>
<keyword evidence="3 8" id="KW-0235">DNA replication</keyword>
<feature type="region of interest" description="Domain IV, binds dsDNA" evidence="8">
    <location>
        <begin position="333"/>
        <end position="457"/>
    </location>
</feature>
<organism evidence="14 15">
    <name type="scientific">bacterium (Candidatus Gribaldobacteria) CG07_land_8_20_14_0_80_33_18</name>
    <dbReference type="NCBI Taxonomy" id="2014272"/>
    <lineage>
        <taxon>Bacteria</taxon>
        <taxon>Candidatus Gribaldobacteria</taxon>
    </lineage>
</organism>
<dbReference type="InterPro" id="IPR010921">
    <property type="entry name" value="Trp_repressor/repl_initiator"/>
</dbReference>
<dbReference type="GO" id="GO:0005524">
    <property type="term" value="F:ATP binding"/>
    <property type="evidence" value="ECO:0007669"/>
    <property type="project" value="UniProtKB-UniRule"/>
</dbReference>
<dbReference type="Pfam" id="PF08299">
    <property type="entry name" value="Bac_DnaA_C"/>
    <property type="match status" value="1"/>
</dbReference>
<accession>A0A2M6Z2A9</accession>
<feature type="region of interest" description="Domain I, interacts with DnaA modulators" evidence="8">
    <location>
        <begin position="1"/>
        <end position="108"/>
    </location>
</feature>
<keyword evidence="6 8" id="KW-0446">Lipid-binding</keyword>
<evidence type="ECO:0000313" key="14">
    <source>
        <dbReference type="EMBL" id="PIU46559.1"/>
    </source>
</evidence>
<dbReference type="CDD" id="cd00009">
    <property type="entry name" value="AAA"/>
    <property type="match status" value="1"/>
</dbReference>
<dbReference type="FunFam" id="3.40.50.300:FF:000668">
    <property type="entry name" value="Chromosomal replication initiator protein DnaA"/>
    <property type="match status" value="1"/>
</dbReference>
<name>A0A2M6Z2A9_9BACT</name>
<dbReference type="InterPro" id="IPR020591">
    <property type="entry name" value="Chromosome_initiator_DnaA-like"/>
</dbReference>
<dbReference type="Proteomes" id="UP000228777">
    <property type="component" value="Unassembled WGS sequence"/>
</dbReference>
<evidence type="ECO:0000256" key="9">
    <source>
        <dbReference type="NCBIfam" id="TIGR00362"/>
    </source>
</evidence>
<dbReference type="Gene3D" id="1.10.8.60">
    <property type="match status" value="1"/>
</dbReference>
<feature type="binding site" evidence="8">
    <location>
        <position position="162"/>
    </location>
    <ligand>
        <name>ATP</name>
        <dbReference type="ChEBI" id="CHEBI:30616"/>
    </ligand>
</feature>
<dbReference type="GO" id="GO:0005886">
    <property type="term" value="C:plasma membrane"/>
    <property type="evidence" value="ECO:0007669"/>
    <property type="project" value="TreeGrafter"/>
</dbReference>
<comment type="caution">
    <text evidence="8">Lacks conserved residue(s) required for the propagation of feature annotation.</text>
</comment>
<dbReference type="InterPro" id="IPR024633">
    <property type="entry name" value="DnaA_N_dom"/>
</dbReference>
<evidence type="ECO:0000256" key="4">
    <source>
        <dbReference type="ARBA" id="ARBA00022741"/>
    </source>
</evidence>
<feature type="binding site" evidence="8">
    <location>
        <position position="160"/>
    </location>
    <ligand>
        <name>ATP</name>
        <dbReference type="ChEBI" id="CHEBI:30616"/>
    </ligand>
</feature>
<feature type="domain" description="AAA+ ATPase" evidence="12">
    <location>
        <begin position="149"/>
        <end position="281"/>
    </location>
</feature>
<dbReference type="CDD" id="cd06571">
    <property type="entry name" value="Bac_DnaA_C"/>
    <property type="match status" value="1"/>
</dbReference>
<reference evidence="15" key="1">
    <citation type="submission" date="2017-09" db="EMBL/GenBank/DDBJ databases">
        <title>Depth-based differentiation of microbial function through sediment-hosted aquifers and enrichment of novel symbionts in the deep terrestrial subsurface.</title>
        <authorList>
            <person name="Probst A.J."/>
            <person name="Ladd B."/>
            <person name="Jarett J.K."/>
            <person name="Geller-Mcgrath D.E."/>
            <person name="Sieber C.M.K."/>
            <person name="Emerson J.B."/>
            <person name="Anantharaman K."/>
            <person name="Thomas B.C."/>
            <person name="Malmstrom R."/>
            <person name="Stieglmeier M."/>
            <person name="Klingl A."/>
            <person name="Woyke T."/>
            <person name="Ryan C.M."/>
            <person name="Banfield J.F."/>
        </authorList>
    </citation>
    <scope>NUCLEOTIDE SEQUENCE [LARGE SCALE GENOMIC DNA]</scope>
</reference>
<gene>
    <name evidence="8" type="primary">dnaA</name>
    <name evidence="14" type="ORF">COS93_02240</name>
</gene>
<dbReference type="SUPFAM" id="SSF52540">
    <property type="entry name" value="P-loop containing nucleoside triphosphate hydrolases"/>
    <property type="match status" value="1"/>
</dbReference>
<dbReference type="PANTHER" id="PTHR30050:SF2">
    <property type="entry name" value="CHROMOSOMAL REPLICATION INITIATOR PROTEIN DNAA"/>
    <property type="match status" value="1"/>
</dbReference>
<comment type="domain">
    <text evidence="8">Domain I is involved in oligomerization and binding regulators, domain II is flexibile and of varying length in different bacteria, domain III forms the AAA+ region, while domain IV binds dsDNA.</text>
</comment>
<evidence type="ECO:0000256" key="8">
    <source>
        <dbReference type="HAMAP-Rule" id="MF_00377"/>
    </source>
</evidence>
<evidence type="ECO:0000256" key="5">
    <source>
        <dbReference type="ARBA" id="ARBA00022840"/>
    </source>
</evidence>
<dbReference type="AlphaFoldDB" id="A0A2M6Z2A9"/>
<feature type="binding site" evidence="8">
    <location>
        <position position="164"/>
    </location>
    <ligand>
        <name>ATP</name>
        <dbReference type="ChEBI" id="CHEBI:30616"/>
    </ligand>
</feature>
<evidence type="ECO:0000259" key="12">
    <source>
        <dbReference type="SMART" id="SM00382"/>
    </source>
</evidence>
<sequence length="457" mass="52837">MTNEELWQAVLAQIQFNVSKANFATWFKNTKIVSKNNGETLISTPNSFSKEWLSNKYNNLILKILHSLDETVKTINYIIQTPLPEEGIKIKNKKEKKEINPNQMGFEEFEINQKTNLNPRYTFDNFIVGSFNELAHAASWAVSQNPGSTYNPLFIYGGVGLGKTHLLQAVGNLIVENFSEKKIKYSPTAHFVSDIIRSIQNHEIENLKMELQQIDILIMDDVQFLAGKEKTQEEFFHLFNTLYEMNKQIILSSDRPPKAIPALEERLRSRFEGGMIADIGFPDFETRLAILKAKCEVKQIDLSSEILEYIALNLEQNIREMEGALNRLLIFKKINNKTPDLEITKKLLYNLISSPSLSTNFKKILQTVAQFFNLKEKELFTSTRKKEIVRPRQIAMYLLRTELKESYPSIGRKFNGKDHTTAMYSCEKIEKGLEKDNNLQREINLIRQRLYSGFSLE</sequence>
<evidence type="ECO:0000256" key="11">
    <source>
        <dbReference type="RuleBase" id="RU004227"/>
    </source>
</evidence>
<dbReference type="InterPro" id="IPR027417">
    <property type="entry name" value="P-loop_NTPase"/>
</dbReference>
<comment type="function">
    <text evidence="8 10">Plays an essential role in the initiation and regulation of chromosomal replication. ATP-DnaA binds to the origin of replication (oriC) to initiate formation of the DNA replication initiation complex once per cell cycle. Binds the DnaA box (a 9 base pair repeat at the origin) and separates the double-stranded (ds)DNA. Forms a right-handed helical filament on oriC DNA; dsDNA binds to the exterior of the filament while single-stranded (ss)DNA is stabiized in the filament's interior. The ATP-DnaA-oriC complex binds and stabilizes one strand of the AT-rich DNA unwinding element (DUE), permitting loading of DNA polymerase. After initiation quickly degrades to an ADP-DnaA complex that is not apt for DNA replication. Binds acidic phospholipids.</text>
</comment>
<dbReference type="GO" id="GO:0006270">
    <property type="term" value="P:DNA replication initiation"/>
    <property type="evidence" value="ECO:0007669"/>
    <property type="project" value="UniProtKB-UniRule"/>
</dbReference>